<feature type="transmembrane region" description="Helical" evidence="1">
    <location>
        <begin position="153"/>
        <end position="175"/>
    </location>
</feature>
<keyword evidence="1" id="KW-0472">Membrane</keyword>
<organism evidence="2">
    <name type="scientific">Emiliania huxleyi</name>
    <name type="common">Coccolithophore</name>
    <name type="synonym">Pontosphaera huxleyi</name>
    <dbReference type="NCBI Taxonomy" id="2903"/>
    <lineage>
        <taxon>Eukaryota</taxon>
        <taxon>Haptista</taxon>
        <taxon>Haptophyta</taxon>
        <taxon>Prymnesiophyceae</taxon>
        <taxon>Isochrysidales</taxon>
        <taxon>Noelaerhabdaceae</taxon>
        <taxon>Emiliania</taxon>
    </lineage>
</organism>
<name>A0A6V2MC83_EMIHU</name>
<reference evidence="2" key="1">
    <citation type="submission" date="2021-01" db="EMBL/GenBank/DDBJ databases">
        <authorList>
            <person name="Corre E."/>
            <person name="Pelletier E."/>
            <person name="Niang G."/>
            <person name="Scheremetjew M."/>
            <person name="Finn R."/>
            <person name="Kale V."/>
            <person name="Holt S."/>
            <person name="Cochrane G."/>
            <person name="Meng A."/>
            <person name="Brown T."/>
            <person name="Cohen L."/>
        </authorList>
    </citation>
    <scope>NUCLEOTIDE SEQUENCE</scope>
    <source>
        <strain evidence="2">379</strain>
    </source>
</reference>
<dbReference type="SUPFAM" id="SSF54236">
    <property type="entry name" value="Ubiquitin-like"/>
    <property type="match status" value="1"/>
</dbReference>
<protein>
    <recommendedName>
        <fullName evidence="3">Ubiquitin-like domain-containing protein</fullName>
    </recommendedName>
</protein>
<dbReference type="AlphaFoldDB" id="A0A6V2MC83"/>
<proteinExistence type="predicted"/>
<dbReference type="EMBL" id="HBIR01008228">
    <property type="protein sequence ID" value="CAE0530646.1"/>
    <property type="molecule type" value="Transcribed_RNA"/>
</dbReference>
<feature type="transmembrane region" description="Helical" evidence="1">
    <location>
        <begin position="223"/>
        <end position="246"/>
    </location>
</feature>
<evidence type="ECO:0008006" key="3">
    <source>
        <dbReference type="Google" id="ProtNLM"/>
    </source>
</evidence>
<sequence>MAHSSAKSLLALAARRSPEERLLPGRERSDTWPTEAGDGAGVFAVRMERLLPSAHGVFVEVAPTSTVGELKVQYLAALARETGGRGTSADVEAGRILALADSLELRLILDGAELRDEALPLPTAGVGPGDCVIVLVRRRRRCLFAAAERLCRWWPLLLSLGLAAGAIATLARALAGRACGASLLGLAVAGVAALLPYGLVLSGMTNDECGRRLFWPLRMPRPLATRACAAMLAASLLACALLSARLWSEDGVACKRLAPDAYYVSFAVWLLLSLANAPWGLLLLLPCLLACRSPLAFEIVAHLSGANGGSMQR</sequence>
<feature type="transmembrane region" description="Helical" evidence="1">
    <location>
        <begin position="181"/>
        <end position="202"/>
    </location>
</feature>
<feature type="transmembrane region" description="Helical" evidence="1">
    <location>
        <begin position="266"/>
        <end position="289"/>
    </location>
</feature>
<keyword evidence="1" id="KW-1133">Transmembrane helix</keyword>
<dbReference type="InterPro" id="IPR029071">
    <property type="entry name" value="Ubiquitin-like_domsf"/>
</dbReference>
<evidence type="ECO:0000256" key="1">
    <source>
        <dbReference type="SAM" id="Phobius"/>
    </source>
</evidence>
<keyword evidence="1" id="KW-0812">Transmembrane</keyword>
<evidence type="ECO:0000313" key="2">
    <source>
        <dbReference type="EMBL" id="CAE0530646.1"/>
    </source>
</evidence>
<gene>
    <name evidence="2" type="ORF">EHUX00137_LOCUS5598</name>
</gene>
<accession>A0A6V2MC83</accession>